<accession>A0A8C4NCW1</accession>
<dbReference type="InterPro" id="IPR001606">
    <property type="entry name" value="ARID_dom"/>
</dbReference>
<reference evidence="5" key="2">
    <citation type="submission" date="2025-09" db="UniProtKB">
        <authorList>
            <consortium name="Ensembl"/>
        </authorList>
    </citation>
    <scope>IDENTIFICATION</scope>
</reference>
<keyword evidence="6" id="KW-1185">Reference proteome</keyword>
<dbReference type="GO" id="GO:0000976">
    <property type="term" value="F:transcription cis-regulatory region binding"/>
    <property type="evidence" value="ECO:0007669"/>
    <property type="project" value="TreeGrafter"/>
</dbReference>
<dbReference type="Ensembl" id="ENSEBUT00000004569.1">
    <property type="protein sequence ID" value="ENSEBUP00000004150.1"/>
    <property type="gene ID" value="ENSEBUG00000002934.1"/>
</dbReference>
<organism evidence="5 6">
    <name type="scientific">Eptatretus burgeri</name>
    <name type="common">Inshore hagfish</name>
    <dbReference type="NCBI Taxonomy" id="7764"/>
    <lineage>
        <taxon>Eukaryota</taxon>
        <taxon>Metazoa</taxon>
        <taxon>Chordata</taxon>
        <taxon>Craniata</taxon>
        <taxon>Vertebrata</taxon>
        <taxon>Cyclostomata</taxon>
        <taxon>Myxini</taxon>
        <taxon>Myxiniformes</taxon>
        <taxon>Myxinidae</taxon>
        <taxon>Eptatretinae</taxon>
        <taxon>Eptatretus</taxon>
    </lineage>
</organism>
<evidence type="ECO:0000259" key="4">
    <source>
        <dbReference type="PROSITE" id="PS51011"/>
    </source>
</evidence>
<evidence type="ECO:0000256" key="1">
    <source>
        <dbReference type="ARBA" id="ARBA00023015"/>
    </source>
</evidence>
<dbReference type="GO" id="GO:0006357">
    <property type="term" value="P:regulation of transcription by RNA polymerase II"/>
    <property type="evidence" value="ECO:0007669"/>
    <property type="project" value="TreeGrafter"/>
</dbReference>
<dbReference type="Gene3D" id="1.10.150.60">
    <property type="entry name" value="ARID DNA-binding domain"/>
    <property type="match status" value="1"/>
</dbReference>
<dbReference type="PANTHER" id="PTHR13964">
    <property type="entry name" value="RBP-RELATED"/>
    <property type="match status" value="1"/>
</dbReference>
<dbReference type="SUPFAM" id="SSF46774">
    <property type="entry name" value="ARID-like"/>
    <property type="match status" value="1"/>
</dbReference>
<dbReference type="AlphaFoldDB" id="A0A8C4NCW1"/>
<sequence>MQEVEYPAPVGGDLCGGESNWTSLTWQSARDVIDQCGRKREGTGDNRAYEQEAFLQDLHSFMRARKTPIERIPHLGFKQVDLWLLFTTVNRIGGYEQVTARRLWKHVYDVLGGNPGSTSAATCTRRHYER</sequence>
<reference evidence="5" key="1">
    <citation type="submission" date="2025-08" db="UniProtKB">
        <authorList>
            <consortium name="Ensembl"/>
        </authorList>
    </citation>
    <scope>IDENTIFICATION</scope>
</reference>
<protein>
    <recommendedName>
        <fullName evidence="4">ARID domain-containing protein</fullName>
    </recommendedName>
</protein>
<dbReference type="InterPro" id="IPR036431">
    <property type="entry name" value="ARID_dom_sf"/>
</dbReference>
<keyword evidence="1" id="KW-0805">Transcription regulation</keyword>
<dbReference type="InterPro" id="IPR051232">
    <property type="entry name" value="ARID/SWI1_ChromRemod"/>
</dbReference>
<dbReference type="GO" id="GO:0005634">
    <property type="term" value="C:nucleus"/>
    <property type="evidence" value="ECO:0007669"/>
    <property type="project" value="TreeGrafter"/>
</dbReference>
<keyword evidence="3" id="KW-0539">Nucleus</keyword>
<dbReference type="Proteomes" id="UP000694388">
    <property type="component" value="Unplaced"/>
</dbReference>
<dbReference type="CDD" id="cd16869">
    <property type="entry name" value="ARID_ARID5"/>
    <property type="match status" value="1"/>
</dbReference>
<name>A0A8C4NCW1_EPTBU</name>
<dbReference type="PROSITE" id="PS51011">
    <property type="entry name" value="ARID"/>
    <property type="match status" value="1"/>
</dbReference>
<dbReference type="GeneTree" id="ENSGT00940000163584"/>
<evidence type="ECO:0000313" key="5">
    <source>
        <dbReference type="Ensembl" id="ENSEBUP00000004150.1"/>
    </source>
</evidence>
<dbReference type="PANTHER" id="PTHR13964:SF44">
    <property type="entry name" value="ARID DOMAIN-CONTAINING PROTEIN"/>
    <property type="match status" value="1"/>
</dbReference>
<evidence type="ECO:0000313" key="6">
    <source>
        <dbReference type="Proteomes" id="UP000694388"/>
    </source>
</evidence>
<feature type="domain" description="ARID" evidence="4">
    <location>
        <begin position="48"/>
        <end position="130"/>
    </location>
</feature>
<keyword evidence="2" id="KW-0804">Transcription</keyword>
<dbReference type="SMART" id="SM00501">
    <property type="entry name" value="BRIGHT"/>
    <property type="match status" value="1"/>
</dbReference>
<dbReference type="SMART" id="SM01014">
    <property type="entry name" value="ARID"/>
    <property type="match status" value="1"/>
</dbReference>
<evidence type="ECO:0000256" key="3">
    <source>
        <dbReference type="ARBA" id="ARBA00023242"/>
    </source>
</evidence>
<dbReference type="Pfam" id="PF01388">
    <property type="entry name" value="ARID"/>
    <property type="match status" value="1"/>
</dbReference>
<evidence type="ECO:0000256" key="2">
    <source>
        <dbReference type="ARBA" id="ARBA00023163"/>
    </source>
</evidence>
<proteinExistence type="predicted"/>